<dbReference type="Gramene" id="KFK28952">
    <property type="protein sequence ID" value="KFK28952"/>
    <property type="gene ID" value="AALP_AA7G069900"/>
</dbReference>
<protein>
    <submittedName>
        <fullName evidence="1">Uncharacterized protein</fullName>
    </submittedName>
</protein>
<dbReference type="EMBL" id="CM002875">
    <property type="protein sequence ID" value="KFK28952.1"/>
    <property type="molecule type" value="Genomic_DNA"/>
</dbReference>
<dbReference type="Proteomes" id="UP000029120">
    <property type="component" value="Chromosome 7"/>
</dbReference>
<dbReference type="AlphaFoldDB" id="A0A087GGF0"/>
<reference evidence="2" key="1">
    <citation type="journal article" date="2015" name="Nat. Plants">
        <title>Genome expansion of Arabis alpina linked with retrotransposition and reduced symmetric DNA methylation.</title>
        <authorList>
            <person name="Willing E.M."/>
            <person name="Rawat V."/>
            <person name="Mandakova T."/>
            <person name="Maumus F."/>
            <person name="James G.V."/>
            <person name="Nordstroem K.J."/>
            <person name="Becker C."/>
            <person name="Warthmann N."/>
            <person name="Chica C."/>
            <person name="Szarzynska B."/>
            <person name="Zytnicki M."/>
            <person name="Albani M.C."/>
            <person name="Kiefer C."/>
            <person name="Bergonzi S."/>
            <person name="Castaings L."/>
            <person name="Mateos J.L."/>
            <person name="Berns M.C."/>
            <person name="Bujdoso N."/>
            <person name="Piofczyk T."/>
            <person name="de Lorenzo L."/>
            <person name="Barrero-Sicilia C."/>
            <person name="Mateos I."/>
            <person name="Piednoel M."/>
            <person name="Hagmann J."/>
            <person name="Chen-Min-Tao R."/>
            <person name="Iglesias-Fernandez R."/>
            <person name="Schuster S.C."/>
            <person name="Alonso-Blanco C."/>
            <person name="Roudier F."/>
            <person name="Carbonero P."/>
            <person name="Paz-Ares J."/>
            <person name="Davis S.J."/>
            <person name="Pecinka A."/>
            <person name="Quesneville H."/>
            <person name="Colot V."/>
            <person name="Lysak M.A."/>
            <person name="Weigel D."/>
            <person name="Coupland G."/>
            <person name="Schneeberger K."/>
        </authorList>
    </citation>
    <scope>NUCLEOTIDE SEQUENCE [LARGE SCALE GENOMIC DNA]</scope>
    <source>
        <strain evidence="2">cv. Pajares</strain>
    </source>
</reference>
<gene>
    <name evidence="1" type="ordered locus">AALP_Aa7g069900</name>
</gene>
<organism evidence="1 2">
    <name type="scientific">Arabis alpina</name>
    <name type="common">Alpine rock-cress</name>
    <dbReference type="NCBI Taxonomy" id="50452"/>
    <lineage>
        <taxon>Eukaryota</taxon>
        <taxon>Viridiplantae</taxon>
        <taxon>Streptophyta</taxon>
        <taxon>Embryophyta</taxon>
        <taxon>Tracheophyta</taxon>
        <taxon>Spermatophyta</taxon>
        <taxon>Magnoliopsida</taxon>
        <taxon>eudicotyledons</taxon>
        <taxon>Gunneridae</taxon>
        <taxon>Pentapetalae</taxon>
        <taxon>rosids</taxon>
        <taxon>malvids</taxon>
        <taxon>Brassicales</taxon>
        <taxon>Brassicaceae</taxon>
        <taxon>Arabideae</taxon>
        <taxon>Arabis</taxon>
    </lineage>
</organism>
<evidence type="ECO:0000313" key="2">
    <source>
        <dbReference type="Proteomes" id="UP000029120"/>
    </source>
</evidence>
<accession>A0A087GGF0</accession>
<proteinExistence type="predicted"/>
<name>A0A087GGF0_ARAAL</name>
<sequence length="69" mass="7353">MAMGGVLQAPLVADVNIVGTAFVKANVSWERLILHNPVGEEKPSKLILADGVDGSTSVRGQEVLFMFLD</sequence>
<evidence type="ECO:0000313" key="1">
    <source>
        <dbReference type="EMBL" id="KFK28952.1"/>
    </source>
</evidence>
<keyword evidence="2" id="KW-1185">Reference proteome</keyword>